<reference evidence="5" key="3">
    <citation type="submission" date="2025-09" db="UniProtKB">
        <authorList>
            <consortium name="Ensembl"/>
        </authorList>
    </citation>
    <scope>IDENTIFICATION</scope>
</reference>
<evidence type="ECO:0000256" key="3">
    <source>
        <dbReference type="SAM" id="SignalP"/>
    </source>
</evidence>
<dbReference type="GO" id="GO:0007166">
    <property type="term" value="P:cell surface receptor signaling pathway"/>
    <property type="evidence" value="ECO:0007669"/>
    <property type="project" value="TreeGrafter"/>
</dbReference>
<dbReference type="InterPro" id="IPR050488">
    <property type="entry name" value="Ig_Fc_receptor"/>
</dbReference>
<dbReference type="AlphaFoldDB" id="A0A3Q1IHE4"/>
<dbReference type="GO" id="GO:0004888">
    <property type="term" value="F:transmembrane signaling receptor activity"/>
    <property type="evidence" value="ECO:0007669"/>
    <property type="project" value="TreeGrafter"/>
</dbReference>
<dbReference type="InterPro" id="IPR007110">
    <property type="entry name" value="Ig-like_dom"/>
</dbReference>
<dbReference type="Ensembl" id="ENSATET00000017342.2">
    <property type="protein sequence ID" value="ENSATEP00000017053.1"/>
    <property type="gene ID" value="ENSATEG00000011857.2"/>
</dbReference>
<dbReference type="InterPro" id="IPR003599">
    <property type="entry name" value="Ig_sub"/>
</dbReference>
<name>A0A3Q1IHE4_ANATE</name>
<dbReference type="GeneTree" id="ENSGT00980000199186"/>
<proteinExistence type="predicted"/>
<reference evidence="5" key="2">
    <citation type="submission" date="2025-08" db="UniProtKB">
        <authorList>
            <consortium name="Ensembl"/>
        </authorList>
    </citation>
    <scope>IDENTIFICATION</scope>
</reference>
<reference evidence="5" key="1">
    <citation type="submission" date="2021-04" db="EMBL/GenBank/DDBJ databases">
        <authorList>
            <consortium name="Wellcome Sanger Institute Data Sharing"/>
        </authorList>
    </citation>
    <scope>NUCLEOTIDE SEQUENCE [LARGE SCALE GENOMIC DNA]</scope>
</reference>
<dbReference type="PROSITE" id="PS50835">
    <property type="entry name" value="IG_LIKE"/>
    <property type="match status" value="1"/>
</dbReference>
<dbReference type="PANTHER" id="PTHR11481">
    <property type="entry name" value="IMMUNOGLOBULIN FC RECEPTOR"/>
    <property type="match status" value="1"/>
</dbReference>
<accession>A0A3Q1IHE4</accession>
<feature type="chain" id="PRO_5018659476" description="Ig-like domain-containing protein" evidence="3">
    <location>
        <begin position="17"/>
        <end position="189"/>
    </location>
</feature>
<dbReference type="OMA" id="WCENEDG"/>
<dbReference type="InterPro" id="IPR036179">
    <property type="entry name" value="Ig-like_dom_sf"/>
</dbReference>
<dbReference type="Pfam" id="PF13927">
    <property type="entry name" value="Ig_3"/>
    <property type="match status" value="1"/>
</dbReference>
<feature type="domain" description="Ig-like" evidence="4">
    <location>
        <begin position="97"/>
        <end position="178"/>
    </location>
</feature>
<dbReference type="GO" id="GO:0009897">
    <property type="term" value="C:external side of plasma membrane"/>
    <property type="evidence" value="ECO:0007669"/>
    <property type="project" value="TreeGrafter"/>
</dbReference>
<dbReference type="Proteomes" id="UP000265040">
    <property type="component" value="Chromosome 18"/>
</dbReference>
<dbReference type="OrthoDB" id="6151406at2759"/>
<evidence type="ECO:0000256" key="1">
    <source>
        <dbReference type="ARBA" id="ARBA00022729"/>
    </source>
</evidence>
<evidence type="ECO:0000313" key="5">
    <source>
        <dbReference type="Ensembl" id="ENSATEP00000017053.1"/>
    </source>
</evidence>
<dbReference type="FunCoup" id="A0A3Q1IHE4">
    <property type="interactions" value="1131"/>
</dbReference>
<keyword evidence="1 3" id="KW-0732">Signal</keyword>
<keyword evidence="2" id="KW-1015">Disulfide bond</keyword>
<protein>
    <recommendedName>
        <fullName evidence="4">Ig-like domain-containing protein</fullName>
    </recommendedName>
</protein>
<dbReference type="SUPFAM" id="SSF48726">
    <property type="entry name" value="Immunoglobulin"/>
    <property type="match status" value="2"/>
</dbReference>
<dbReference type="PANTHER" id="PTHR11481:SF64">
    <property type="entry name" value="FC RECEPTOR-LIKE PROTEIN 4"/>
    <property type="match status" value="1"/>
</dbReference>
<evidence type="ECO:0000259" key="4">
    <source>
        <dbReference type="PROSITE" id="PS50835"/>
    </source>
</evidence>
<dbReference type="InParanoid" id="A0A3Q1IHE4"/>
<evidence type="ECO:0000256" key="2">
    <source>
        <dbReference type="ARBA" id="ARBA00023157"/>
    </source>
</evidence>
<dbReference type="Gene3D" id="2.60.40.10">
    <property type="entry name" value="Immunoglobulins"/>
    <property type="match status" value="2"/>
</dbReference>
<feature type="signal peptide" evidence="3">
    <location>
        <begin position="1"/>
        <end position="16"/>
    </location>
</feature>
<dbReference type="SMART" id="SM00409">
    <property type="entry name" value="IG"/>
    <property type="match status" value="2"/>
</dbReference>
<dbReference type="InterPro" id="IPR013783">
    <property type="entry name" value="Ig-like_fold"/>
</dbReference>
<dbReference type="GO" id="GO:0006955">
    <property type="term" value="P:immune response"/>
    <property type="evidence" value="ECO:0007669"/>
    <property type="project" value="TreeGrafter"/>
</dbReference>
<organism evidence="5 6">
    <name type="scientific">Anabas testudineus</name>
    <name type="common">Climbing perch</name>
    <name type="synonym">Anthias testudineus</name>
    <dbReference type="NCBI Taxonomy" id="64144"/>
    <lineage>
        <taxon>Eukaryota</taxon>
        <taxon>Metazoa</taxon>
        <taxon>Chordata</taxon>
        <taxon>Craniata</taxon>
        <taxon>Vertebrata</taxon>
        <taxon>Euteleostomi</taxon>
        <taxon>Actinopterygii</taxon>
        <taxon>Neopterygii</taxon>
        <taxon>Teleostei</taxon>
        <taxon>Neoteleostei</taxon>
        <taxon>Acanthomorphata</taxon>
        <taxon>Anabantaria</taxon>
        <taxon>Anabantiformes</taxon>
        <taxon>Anabantoidei</taxon>
        <taxon>Anabantidae</taxon>
        <taxon>Anabas</taxon>
    </lineage>
</organism>
<sequence length="189" mass="21145">MFLVFIFLLFSVTGRASLHINPNRLQFFEYESISLSCVGSHGPTEWRVMKKLPSNSPQWETSTGLMDIKPAFVSHSGEYFCENKEGERSNTVNIIVTDVILESPALPVMEGETATLTCRKQGTSSKFPADFYKNGNLIKTEYTGEMTIHNISMSDEGFYKCSISGSQAESPESWLAVTGETCERKKMLN</sequence>
<evidence type="ECO:0000313" key="6">
    <source>
        <dbReference type="Proteomes" id="UP000265040"/>
    </source>
</evidence>
<keyword evidence="6" id="KW-1185">Reference proteome</keyword>